<feature type="non-terminal residue" evidence="2">
    <location>
        <position position="450"/>
    </location>
</feature>
<organism evidence="2 3">
    <name type="scientific">Gymnopus androsaceus JB14</name>
    <dbReference type="NCBI Taxonomy" id="1447944"/>
    <lineage>
        <taxon>Eukaryota</taxon>
        <taxon>Fungi</taxon>
        <taxon>Dikarya</taxon>
        <taxon>Basidiomycota</taxon>
        <taxon>Agaricomycotina</taxon>
        <taxon>Agaricomycetes</taxon>
        <taxon>Agaricomycetidae</taxon>
        <taxon>Agaricales</taxon>
        <taxon>Marasmiineae</taxon>
        <taxon>Omphalotaceae</taxon>
        <taxon>Gymnopus</taxon>
    </lineage>
</organism>
<accession>A0A6A4GKP5</accession>
<dbReference type="InterPro" id="IPR041457">
    <property type="entry name" value="CxC2_KDZ-assoc"/>
</dbReference>
<proteinExistence type="predicted"/>
<dbReference type="Pfam" id="PF18803">
    <property type="entry name" value="CxC2"/>
    <property type="match status" value="1"/>
</dbReference>
<gene>
    <name evidence="2" type="ORF">BT96DRAFT_793053</name>
</gene>
<dbReference type="OrthoDB" id="3214502at2759"/>
<evidence type="ECO:0000313" key="2">
    <source>
        <dbReference type="EMBL" id="KAE9386221.1"/>
    </source>
</evidence>
<sequence length="450" mass="51034">DNALHVLMTTEGHTSTTGICTACRNVDTPGQAEYTCKDCFSRQLVCATCCMHNHVEKPLNDIKRWNGKFFEDTSLQELGLQVQLGHPDGTSCPYLEAGPNNFTVIHTNKFHRVNVDFCGCPVSVGKSCWEQLMLNKWLPATMERPKTVCTFRALELFHMLSHRGKITAYDFYVSLEKCTDNIGGKGFKGRYLSFLSMVRQWRHLKELKRGGRGNDGVRKVANTRPGELAVKCIACPAPGVNLPEGWENAQPEDCFLYCIFIAIDACFRLKRRNAGTWETDPPLCNGGSYFVESGPYREYYAKMKDQAEICTCTGLAALDFANTKYSKGYTATGVAMCTCGRHEIIMPNGAGNMQKGERRVFFLQKSPRFNSVNRYGNIDYVWASAMQHVHILLWILLSYDIICQWFKHLSERIKLLPPQVRLLTVHRIIAFVIPKLHILGHLIKCQDFFN</sequence>
<feature type="domain" description="CxC2-like cysteine cluster KDZ transposase-associated" evidence="1">
    <location>
        <begin position="75"/>
        <end position="183"/>
    </location>
</feature>
<protein>
    <recommendedName>
        <fullName evidence="1">CxC2-like cysteine cluster KDZ transposase-associated domain-containing protein</fullName>
    </recommendedName>
</protein>
<evidence type="ECO:0000259" key="1">
    <source>
        <dbReference type="Pfam" id="PF18803"/>
    </source>
</evidence>
<keyword evidence="3" id="KW-1185">Reference proteome</keyword>
<name>A0A6A4GKP5_9AGAR</name>
<dbReference type="InterPro" id="IPR040521">
    <property type="entry name" value="KDZ"/>
</dbReference>
<evidence type="ECO:0000313" key="3">
    <source>
        <dbReference type="Proteomes" id="UP000799118"/>
    </source>
</evidence>
<dbReference type="Proteomes" id="UP000799118">
    <property type="component" value="Unassembled WGS sequence"/>
</dbReference>
<reference evidence="2" key="1">
    <citation type="journal article" date="2019" name="Environ. Microbiol.">
        <title>Fungal ecological strategies reflected in gene transcription - a case study of two litter decomposers.</title>
        <authorList>
            <person name="Barbi F."/>
            <person name="Kohler A."/>
            <person name="Barry K."/>
            <person name="Baskaran P."/>
            <person name="Daum C."/>
            <person name="Fauchery L."/>
            <person name="Ihrmark K."/>
            <person name="Kuo A."/>
            <person name="LaButti K."/>
            <person name="Lipzen A."/>
            <person name="Morin E."/>
            <person name="Grigoriev I.V."/>
            <person name="Henrissat B."/>
            <person name="Lindahl B."/>
            <person name="Martin F."/>
        </authorList>
    </citation>
    <scope>NUCLEOTIDE SEQUENCE</scope>
    <source>
        <strain evidence="2">JB14</strain>
    </source>
</reference>
<feature type="non-terminal residue" evidence="2">
    <location>
        <position position="1"/>
    </location>
</feature>
<dbReference type="AlphaFoldDB" id="A0A6A4GKP5"/>
<dbReference type="Pfam" id="PF18758">
    <property type="entry name" value="KDZ"/>
    <property type="match status" value="2"/>
</dbReference>
<dbReference type="EMBL" id="ML769900">
    <property type="protein sequence ID" value="KAE9386221.1"/>
    <property type="molecule type" value="Genomic_DNA"/>
</dbReference>